<comment type="caution">
    <text evidence="10">Lacks conserved residue(s) required for the propagation of feature annotation.</text>
</comment>
<keyword evidence="4 10" id="KW-0645">Protease</keyword>
<comment type="function">
    <text evidence="10">Serine protease involved in intramembrane proteolysis.</text>
</comment>
<evidence type="ECO:0000256" key="6">
    <source>
        <dbReference type="ARBA" id="ARBA00022801"/>
    </source>
</evidence>
<feature type="transmembrane region" description="Helical" evidence="10">
    <location>
        <begin position="20"/>
        <end position="36"/>
    </location>
</feature>
<dbReference type="Proteomes" id="UP000288805">
    <property type="component" value="Unassembled WGS sequence"/>
</dbReference>
<feature type="transmembrane region" description="Helical" evidence="10">
    <location>
        <begin position="250"/>
        <end position="271"/>
    </location>
</feature>
<keyword evidence="5 10" id="KW-0812">Transmembrane</keyword>
<proteinExistence type="inferred from homology"/>
<feature type="transmembrane region" description="Helical" evidence="10">
    <location>
        <begin position="278"/>
        <end position="297"/>
    </location>
</feature>
<feature type="domain" description="Peptidase S54 rhomboid" evidence="11">
    <location>
        <begin position="184"/>
        <end position="321"/>
    </location>
</feature>
<dbReference type="InterPro" id="IPR022764">
    <property type="entry name" value="Peptidase_S54_rhomboid_dom"/>
</dbReference>
<keyword evidence="8 10" id="KW-1133">Transmembrane helix</keyword>
<dbReference type="GO" id="GO:0016020">
    <property type="term" value="C:membrane"/>
    <property type="evidence" value="ECO:0007669"/>
    <property type="project" value="UniProtKB-SubCell"/>
</dbReference>
<keyword evidence="9 10" id="KW-0472">Membrane</keyword>
<evidence type="ECO:0000256" key="7">
    <source>
        <dbReference type="ARBA" id="ARBA00022825"/>
    </source>
</evidence>
<dbReference type="GO" id="GO:0004252">
    <property type="term" value="F:serine-type endopeptidase activity"/>
    <property type="evidence" value="ECO:0007669"/>
    <property type="project" value="InterPro"/>
</dbReference>
<comment type="catalytic activity">
    <reaction evidence="1 10">
        <text>Cleaves type-1 transmembrane domains using a catalytic dyad composed of serine and histidine that are contributed by different transmembrane domains.</text>
        <dbReference type="EC" id="3.4.21.105"/>
    </reaction>
</comment>
<feature type="transmembrane region" description="Helical" evidence="10">
    <location>
        <begin position="226"/>
        <end position="244"/>
    </location>
</feature>
<gene>
    <name evidence="12" type="primary">RBL2_1</name>
    <name evidence="12" type="ORF">CK203_099317</name>
</gene>
<accession>A0A438CX28</accession>
<feature type="transmembrane region" description="Helical" evidence="10">
    <location>
        <begin position="348"/>
        <end position="370"/>
    </location>
</feature>
<evidence type="ECO:0000313" key="13">
    <source>
        <dbReference type="Proteomes" id="UP000288805"/>
    </source>
</evidence>
<comment type="subcellular location">
    <subcellularLocation>
        <location evidence="2 10">Membrane</location>
        <topology evidence="2 10">Multi-pass membrane protein</topology>
    </subcellularLocation>
</comment>
<feature type="transmembrane region" description="Helical" evidence="10">
    <location>
        <begin position="193"/>
        <end position="214"/>
    </location>
</feature>
<evidence type="ECO:0000256" key="4">
    <source>
        <dbReference type="ARBA" id="ARBA00022670"/>
    </source>
</evidence>
<dbReference type="AlphaFoldDB" id="A0A438CX28"/>
<comment type="similarity">
    <text evidence="3 10">Belongs to the peptidase S54 family.</text>
</comment>
<dbReference type="PANTHER" id="PTHR22936">
    <property type="entry name" value="RHOMBOID-RELATED"/>
    <property type="match status" value="1"/>
</dbReference>
<evidence type="ECO:0000313" key="12">
    <source>
        <dbReference type="EMBL" id="RVW27758.1"/>
    </source>
</evidence>
<dbReference type="Pfam" id="PF01694">
    <property type="entry name" value="Rhomboid"/>
    <property type="match status" value="1"/>
</dbReference>
<dbReference type="FunFam" id="1.20.1540.10:FF:000019">
    <property type="entry name" value="RHOMBOID-like protein"/>
    <property type="match status" value="1"/>
</dbReference>
<dbReference type="PANTHER" id="PTHR22936:SF86">
    <property type="entry name" value="RHOMBOID-LIKE PROTEIN 3"/>
    <property type="match status" value="1"/>
</dbReference>
<evidence type="ECO:0000256" key="5">
    <source>
        <dbReference type="ARBA" id="ARBA00022692"/>
    </source>
</evidence>
<feature type="transmembrane region" description="Helical" evidence="10">
    <location>
        <begin position="303"/>
        <end position="321"/>
    </location>
</feature>
<evidence type="ECO:0000256" key="9">
    <source>
        <dbReference type="ARBA" id="ARBA00023136"/>
    </source>
</evidence>
<reference evidence="12 13" key="1">
    <citation type="journal article" date="2018" name="PLoS Genet.">
        <title>Population sequencing reveals clonal diversity and ancestral inbreeding in the grapevine cultivar Chardonnay.</title>
        <authorList>
            <person name="Roach M.J."/>
            <person name="Johnson D.L."/>
            <person name="Bohlmann J."/>
            <person name="van Vuuren H.J."/>
            <person name="Jones S.J."/>
            <person name="Pretorius I.S."/>
            <person name="Schmidt S.A."/>
            <person name="Borneman A.R."/>
        </authorList>
    </citation>
    <scope>NUCLEOTIDE SEQUENCE [LARGE SCALE GENOMIC DNA]</scope>
    <source>
        <strain evidence="13">cv. Chardonnay</strain>
        <tissue evidence="12">Leaf</tissue>
    </source>
</reference>
<dbReference type="SUPFAM" id="SSF144091">
    <property type="entry name" value="Rhomboid-like"/>
    <property type="match status" value="1"/>
</dbReference>
<keyword evidence="7 10" id="KW-0720">Serine protease</keyword>
<feature type="transmembrane region" description="Helical" evidence="10">
    <location>
        <begin position="110"/>
        <end position="129"/>
    </location>
</feature>
<dbReference type="GO" id="GO:0005794">
    <property type="term" value="C:Golgi apparatus"/>
    <property type="evidence" value="ECO:0007669"/>
    <property type="project" value="UniProtKB-ARBA"/>
</dbReference>
<dbReference type="EC" id="3.4.21.105" evidence="10"/>
<sequence>MLFRFHDVANSHWLKYEGMLIAAAADVVVSSFTAAVRKLKHPPKSHQLLLCSLSLYCLSLSLNPSPTSPNLLGIAMPPSEDLESRGAKNRGGSYTSSSVIEDSETQWTSWLVPMFVVANVAVFVVAMYINNCPKENSRAQGKCVAGFLGRFSFQPLKENPLFGPSSKTLEKLGALEWKKVVSKHQGWRLVTCIWLHAGIIHLLVNMLSLVLIGIRLEQQFGFVRIGVIYLLSGFGGSVLSSLFIQNSISVGASGALFGLLGAMLSELITNWSMYTNRAAALLTLLVIVAVNLTVGILPRVNNFAHIGGFVTGFFLGFILMPRPQFGWIEGRNLPADVRVKSKYKAYQYVCWLVSLVLLIAGFTVGLVMLYKGKNGSEHCHWCHYLSCVPTSSWKCDETQF</sequence>
<comment type="caution">
    <text evidence="12">The sequence shown here is derived from an EMBL/GenBank/DDBJ whole genome shotgun (WGS) entry which is preliminary data.</text>
</comment>
<name>A0A438CX28_VITVI</name>
<dbReference type="EMBL" id="QGNW01001940">
    <property type="protein sequence ID" value="RVW27758.1"/>
    <property type="molecule type" value="Genomic_DNA"/>
</dbReference>
<evidence type="ECO:0000256" key="8">
    <source>
        <dbReference type="ARBA" id="ARBA00022989"/>
    </source>
</evidence>
<dbReference type="GO" id="GO:0006508">
    <property type="term" value="P:proteolysis"/>
    <property type="evidence" value="ECO:0007669"/>
    <property type="project" value="UniProtKB-KW"/>
</dbReference>
<evidence type="ECO:0000256" key="2">
    <source>
        <dbReference type="ARBA" id="ARBA00004141"/>
    </source>
</evidence>
<protein>
    <recommendedName>
        <fullName evidence="10">RHOMBOID-like protein</fullName>
        <ecNumber evidence="10">3.4.21.105</ecNumber>
    </recommendedName>
</protein>
<evidence type="ECO:0000256" key="10">
    <source>
        <dbReference type="RuleBase" id="RU362115"/>
    </source>
</evidence>
<organism evidence="12 13">
    <name type="scientific">Vitis vinifera</name>
    <name type="common">Grape</name>
    <dbReference type="NCBI Taxonomy" id="29760"/>
    <lineage>
        <taxon>Eukaryota</taxon>
        <taxon>Viridiplantae</taxon>
        <taxon>Streptophyta</taxon>
        <taxon>Embryophyta</taxon>
        <taxon>Tracheophyta</taxon>
        <taxon>Spermatophyta</taxon>
        <taxon>Magnoliopsida</taxon>
        <taxon>eudicotyledons</taxon>
        <taxon>Gunneridae</taxon>
        <taxon>Pentapetalae</taxon>
        <taxon>rosids</taxon>
        <taxon>Vitales</taxon>
        <taxon>Vitaceae</taxon>
        <taxon>Viteae</taxon>
        <taxon>Vitis</taxon>
    </lineage>
</organism>
<dbReference type="Gene3D" id="1.20.1540.10">
    <property type="entry name" value="Rhomboid-like"/>
    <property type="match status" value="1"/>
</dbReference>
<dbReference type="InterPro" id="IPR035952">
    <property type="entry name" value="Rhomboid-like_sf"/>
</dbReference>
<evidence type="ECO:0000256" key="3">
    <source>
        <dbReference type="ARBA" id="ARBA00009045"/>
    </source>
</evidence>
<keyword evidence="6 10" id="KW-0378">Hydrolase</keyword>
<dbReference type="InterPro" id="IPR002610">
    <property type="entry name" value="Peptidase_S54_rhomboid-like"/>
</dbReference>
<evidence type="ECO:0000259" key="11">
    <source>
        <dbReference type="Pfam" id="PF01694"/>
    </source>
</evidence>
<evidence type="ECO:0000256" key="1">
    <source>
        <dbReference type="ARBA" id="ARBA00000156"/>
    </source>
</evidence>